<evidence type="ECO:0000313" key="7">
    <source>
        <dbReference type="EMBL" id="KXA90036.1"/>
    </source>
</evidence>
<dbReference type="InterPro" id="IPR036412">
    <property type="entry name" value="HAD-like_sf"/>
</dbReference>
<keyword evidence="2 5" id="KW-0378">Hydrolase</keyword>
<comment type="caution">
    <text evidence="7">The sequence shown here is derived from an EMBL/GenBank/DDBJ whole genome shotgun (WGS) entry which is preliminary data.</text>
</comment>
<proteinExistence type="inferred from homology"/>
<dbReference type="EC" id="3.1.3.18" evidence="5 6"/>
<dbReference type="Pfam" id="PF08282">
    <property type="entry name" value="Hydrolase_3"/>
    <property type="match status" value="1"/>
</dbReference>
<feature type="active site" description="Nucleophile" evidence="5">
    <location>
        <position position="8"/>
    </location>
</feature>
<dbReference type="GO" id="GO:0000287">
    <property type="term" value="F:magnesium ion binding"/>
    <property type="evidence" value="ECO:0007669"/>
    <property type="project" value="InterPro"/>
</dbReference>
<keyword evidence="8" id="KW-1185">Reference proteome</keyword>
<comment type="similarity">
    <text evidence="5">Belongs to the archaeal SPP-like hydrolase family.</text>
</comment>
<feature type="binding site" evidence="5">
    <location>
        <position position="181"/>
    </location>
    <ligand>
        <name>Mg(2+)</name>
        <dbReference type="ChEBI" id="CHEBI:18420"/>
    </ligand>
</feature>
<evidence type="ECO:0000256" key="3">
    <source>
        <dbReference type="ARBA" id="ARBA00022842"/>
    </source>
</evidence>
<dbReference type="GO" id="GO:0008967">
    <property type="term" value="F:phosphoglycolate phosphatase activity"/>
    <property type="evidence" value="ECO:0007669"/>
    <property type="project" value="UniProtKB-UniRule"/>
</dbReference>
<comment type="cofactor">
    <cofactor evidence="5">
        <name>Mg(2+)</name>
        <dbReference type="ChEBI" id="CHEBI:18420"/>
    </cofactor>
</comment>
<name>A0A133U7A1_9EURY</name>
<feature type="binding site" evidence="5">
    <location>
        <position position="10"/>
    </location>
    <ligand>
        <name>Mg(2+)</name>
        <dbReference type="ChEBI" id="CHEBI:18420"/>
    </ligand>
</feature>
<dbReference type="PROSITE" id="PS01229">
    <property type="entry name" value="COF_2"/>
    <property type="match status" value="1"/>
</dbReference>
<evidence type="ECO:0000256" key="6">
    <source>
        <dbReference type="NCBIfam" id="TIGR01487"/>
    </source>
</evidence>
<dbReference type="SUPFAM" id="SSF56784">
    <property type="entry name" value="HAD-like"/>
    <property type="match status" value="1"/>
</dbReference>
<feature type="binding site" evidence="5">
    <location>
        <position position="8"/>
    </location>
    <ligand>
        <name>Mg(2+)</name>
        <dbReference type="ChEBI" id="CHEBI:18420"/>
    </ligand>
</feature>
<comment type="catalytic activity">
    <reaction evidence="5">
        <text>2-phosphoglycolate + H2O = glycolate + phosphate</text>
        <dbReference type="Rhea" id="RHEA:14369"/>
        <dbReference type="ChEBI" id="CHEBI:15377"/>
        <dbReference type="ChEBI" id="CHEBI:29805"/>
        <dbReference type="ChEBI" id="CHEBI:43474"/>
        <dbReference type="ChEBI" id="CHEBI:58033"/>
        <dbReference type="EC" id="3.1.3.18"/>
    </reaction>
</comment>
<accession>A0A133U7A1</accession>
<dbReference type="InterPro" id="IPR006382">
    <property type="entry name" value="PGPase"/>
</dbReference>
<dbReference type="AlphaFoldDB" id="A0A133U7A1"/>
<dbReference type="InterPro" id="IPR006379">
    <property type="entry name" value="HAD-SF_hydro_IIB"/>
</dbReference>
<dbReference type="PANTHER" id="PTHR10000">
    <property type="entry name" value="PHOSPHOSERINE PHOSPHATASE"/>
    <property type="match status" value="1"/>
</dbReference>
<evidence type="ECO:0000256" key="1">
    <source>
        <dbReference type="ARBA" id="ARBA00022723"/>
    </source>
</evidence>
<dbReference type="Gene3D" id="3.90.1070.10">
    <property type="match status" value="1"/>
</dbReference>
<dbReference type="EMBL" id="LHXL01000015">
    <property type="protein sequence ID" value="KXA90036.1"/>
    <property type="molecule type" value="Genomic_DNA"/>
</dbReference>
<keyword evidence="1 5" id="KW-0479">Metal-binding</keyword>
<evidence type="ECO:0000256" key="2">
    <source>
        <dbReference type="ARBA" id="ARBA00022801"/>
    </source>
</evidence>
<dbReference type="NCBIfam" id="TIGR01482">
    <property type="entry name" value="SPP-subfamily"/>
    <property type="match status" value="1"/>
</dbReference>
<sequence length="236" mass="25543">MIRAIVLDIDGTITHPNRQLSTTAVNAVRKAENSNVSTCLATGNILCFVQTTATLLGTTGPLIAEDGGIVYDPKTGEEHTLSGIEKVEKGIELLEKKFENIKRTKSFDIRRAGKTIERTINPDEIRKVFEENQLDLTVVDSKYALHIKECGTDKGNALEKVSSILDLPLSEIAAMGDGKNDVEMLEKVGISFAPANADKEAKKVCSHVTKGSDGTGVKEAIDQILKGRNPNNQPSL</sequence>
<reference evidence="7 8" key="1">
    <citation type="journal article" date="2016" name="Sci. Rep.">
        <title>Metabolic traits of an uncultured archaeal lineage -MSBL1- from brine pools of the Red Sea.</title>
        <authorList>
            <person name="Mwirichia R."/>
            <person name="Alam I."/>
            <person name="Rashid M."/>
            <person name="Vinu M."/>
            <person name="Ba-Alawi W."/>
            <person name="Anthony Kamau A."/>
            <person name="Kamanda Ngugi D."/>
            <person name="Goker M."/>
            <person name="Klenk H.P."/>
            <person name="Bajic V."/>
            <person name="Stingl U."/>
        </authorList>
    </citation>
    <scope>NUCLEOTIDE SEQUENCE [LARGE SCALE GENOMIC DNA]</scope>
    <source>
        <strain evidence="7">SCGC-AAA259D14</strain>
    </source>
</reference>
<gene>
    <name evidence="7" type="ORF">AKJ62_01875</name>
</gene>
<dbReference type="Proteomes" id="UP000070589">
    <property type="component" value="Unassembled WGS sequence"/>
</dbReference>
<feature type="binding site" evidence="5">
    <location>
        <position position="177"/>
    </location>
    <ligand>
        <name>Mg(2+)</name>
        <dbReference type="ChEBI" id="CHEBI:18420"/>
    </ligand>
</feature>
<organism evidence="7 8">
    <name type="scientific">candidate division MSBL1 archaeon SCGC-AAA259D14</name>
    <dbReference type="NCBI Taxonomy" id="1698261"/>
    <lineage>
        <taxon>Archaea</taxon>
        <taxon>Methanobacteriati</taxon>
        <taxon>Methanobacteriota</taxon>
        <taxon>candidate division MSBL1</taxon>
    </lineage>
</organism>
<evidence type="ECO:0000313" key="8">
    <source>
        <dbReference type="Proteomes" id="UP000070589"/>
    </source>
</evidence>
<dbReference type="NCBIfam" id="TIGR01484">
    <property type="entry name" value="HAD-SF-IIB"/>
    <property type="match status" value="1"/>
</dbReference>
<dbReference type="NCBIfam" id="NF002245">
    <property type="entry name" value="PRK01158.1"/>
    <property type="match status" value="1"/>
</dbReference>
<dbReference type="Gene3D" id="3.40.50.1000">
    <property type="entry name" value="HAD superfamily/HAD-like"/>
    <property type="match status" value="1"/>
</dbReference>
<dbReference type="GO" id="GO:0005829">
    <property type="term" value="C:cytosol"/>
    <property type="evidence" value="ECO:0007669"/>
    <property type="project" value="TreeGrafter"/>
</dbReference>
<dbReference type="PANTHER" id="PTHR10000:SF8">
    <property type="entry name" value="HAD SUPERFAMILY HYDROLASE-LIKE, TYPE 3"/>
    <property type="match status" value="1"/>
</dbReference>
<keyword evidence="4 5" id="KW-0119">Carbohydrate metabolism</keyword>
<keyword evidence="3 5" id="KW-0460">Magnesium</keyword>
<evidence type="ECO:0000256" key="4">
    <source>
        <dbReference type="ARBA" id="ARBA00023277"/>
    </source>
</evidence>
<evidence type="ECO:0000256" key="5">
    <source>
        <dbReference type="HAMAP-Rule" id="MF_01419"/>
    </source>
</evidence>
<dbReference type="HAMAP" id="MF_01419">
    <property type="entry name" value="GPH_hydrolase_arch"/>
    <property type="match status" value="1"/>
</dbReference>
<feature type="binding site" evidence="5">
    <location>
        <position position="154"/>
    </location>
    <ligand>
        <name>substrate</name>
    </ligand>
</feature>
<dbReference type="InterPro" id="IPR023214">
    <property type="entry name" value="HAD_sf"/>
</dbReference>
<protein>
    <recommendedName>
        <fullName evidence="5 6">Phosphoglycolate phosphatase</fullName>
        <shortName evidence="5">PGP</shortName>
        <shortName evidence="5">PGPase</shortName>
        <ecNumber evidence="5 6">3.1.3.18</ecNumber>
    </recommendedName>
</protein>
<comment type="function">
    <text evidence="5">Catalyzes the dephosphorylation of 2-phosphoglycolate.</text>
</comment>
<dbReference type="NCBIfam" id="TIGR01487">
    <property type="entry name" value="Pglycolate_arch"/>
    <property type="match status" value="1"/>
</dbReference>